<reference evidence="1" key="2">
    <citation type="journal article" date="2020" name="Nat. Commun.">
        <title>Large-scale genome sequencing of mycorrhizal fungi provides insights into the early evolution of symbiotic traits.</title>
        <authorList>
            <person name="Miyauchi S."/>
            <person name="Kiss E."/>
            <person name="Kuo A."/>
            <person name="Drula E."/>
            <person name="Kohler A."/>
            <person name="Sanchez-Garcia M."/>
            <person name="Morin E."/>
            <person name="Andreopoulos B."/>
            <person name="Barry K.W."/>
            <person name="Bonito G."/>
            <person name="Buee M."/>
            <person name="Carver A."/>
            <person name="Chen C."/>
            <person name="Cichocki N."/>
            <person name="Clum A."/>
            <person name="Culley D."/>
            <person name="Crous P.W."/>
            <person name="Fauchery L."/>
            <person name="Girlanda M."/>
            <person name="Hayes R.D."/>
            <person name="Keri Z."/>
            <person name="LaButti K."/>
            <person name="Lipzen A."/>
            <person name="Lombard V."/>
            <person name="Magnuson J."/>
            <person name="Maillard F."/>
            <person name="Murat C."/>
            <person name="Nolan M."/>
            <person name="Ohm R.A."/>
            <person name="Pangilinan J."/>
            <person name="Pereira M.F."/>
            <person name="Perotto S."/>
            <person name="Peter M."/>
            <person name="Pfister S."/>
            <person name="Riley R."/>
            <person name="Sitrit Y."/>
            <person name="Stielow J.B."/>
            <person name="Szollosi G."/>
            <person name="Zifcakova L."/>
            <person name="Stursova M."/>
            <person name="Spatafora J.W."/>
            <person name="Tedersoo L."/>
            <person name="Vaario L.M."/>
            <person name="Yamada A."/>
            <person name="Yan M."/>
            <person name="Wang P."/>
            <person name="Xu J."/>
            <person name="Bruns T."/>
            <person name="Baldrian P."/>
            <person name="Vilgalys R."/>
            <person name="Dunand C."/>
            <person name="Henrissat B."/>
            <person name="Grigoriev I.V."/>
            <person name="Hibbett D."/>
            <person name="Nagy L.G."/>
            <person name="Martin F.M."/>
        </authorList>
    </citation>
    <scope>NUCLEOTIDE SEQUENCE</scope>
    <source>
        <strain evidence="1">P2</strain>
    </source>
</reference>
<dbReference type="Proteomes" id="UP000886501">
    <property type="component" value="Unassembled WGS sequence"/>
</dbReference>
<evidence type="ECO:0000313" key="2">
    <source>
        <dbReference type="Proteomes" id="UP000886501"/>
    </source>
</evidence>
<protein>
    <submittedName>
        <fullName evidence="1">Uncharacterized protein</fullName>
    </submittedName>
</protein>
<accession>A0ACB6YZS9</accession>
<sequence>ILTAHWKHPETAEKMLYRQRKTAAGETEDYEDVLSGEAYLSAVEAGTINEYDTLLMLSIDGAQLYRDKKSECWIYIWVLLEMGPDECYKIRNILPGGIIPGPMSPEHIDSFLFPGLAHVSALQKEGLQLWDSYNRQL</sequence>
<organism evidence="1 2">
    <name type="scientific">Thelephora ganbajun</name>
    <name type="common">Ganba fungus</name>
    <dbReference type="NCBI Taxonomy" id="370292"/>
    <lineage>
        <taxon>Eukaryota</taxon>
        <taxon>Fungi</taxon>
        <taxon>Dikarya</taxon>
        <taxon>Basidiomycota</taxon>
        <taxon>Agaricomycotina</taxon>
        <taxon>Agaricomycetes</taxon>
        <taxon>Thelephorales</taxon>
        <taxon>Thelephoraceae</taxon>
        <taxon>Thelephora</taxon>
    </lineage>
</organism>
<evidence type="ECO:0000313" key="1">
    <source>
        <dbReference type="EMBL" id="KAF9642955.1"/>
    </source>
</evidence>
<feature type="non-terminal residue" evidence="1">
    <location>
        <position position="137"/>
    </location>
</feature>
<name>A0ACB6YZS9_THEGA</name>
<reference evidence="1" key="1">
    <citation type="submission" date="2019-10" db="EMBL/GenBank/DDBJ databases">
        <authorList>
            <consortium name="DOE Joint Genome Institute"/>
            <person name="Kuo A."/>
            <person name="Miyauchi S."/>
            <person name="Kiss E."/>
            <person name="Drula E."/>
            <person name="Kohler A."/>
            <person name="Sanchez-Garcia M."/>
            <person name="Andreopoulos B."/>
            <person name="Barry K.W."/>
            <person name="Bonito G."/>
            <person name="Buee M."/>
            <person name="Carver A."/>
            <person name="Chen C."/>
            <person name="Cichocki N."/>
            <person name="Clum A."/>
            <person name="Culley D."/>
            <person name="Crous P.W."/>
            <person name="Fauchery L."/>
            <person name="Girlanda M."/>
            <person name="Hayes R."/>
            <person name="Keri Z."/>
            <person name="Labutti K."/>
            <person name="Lipzen A."/>
            <person name="Lombard V."/>
            <person name="Magnuson J."/>
            <person name="Maillard F."/>
            <person name="Morin E."/>
            <person name="Murat C."/>
            <person name="Nolan M."/>
            <person name="Ohm R."/>
            <person name="Pangilinan J."/>
            <person name="Pereira M."/>
            <person name="Perotto S."/>
            <person name="Peter M."/>
            <person name="Riley R."/>
            <person name="Sitrit Y."/>
            <person name="Stielow B."/>
            <person name="Szollosi G."/>
            <person name="Zifcakova L."/>
            <person name="Stursova M."/>
            <person name="Spatafora J.W."/>
            <person name="Tedersoo L."/>
            <person name="Vaario L.-M."/>
            <person name="Yamada A."/>
            <person name="Yan M."/>
            <person name="Wang P."/>
            <person name="Xu J."/>
            <person name="Bruns T."/>
            <person name="Baldrian P."/>
            <person name="Vilgalys R."/>
            <person name="Henrissat B."/>
            <person name="Grigoriev I.V."/>
            <person name="Hibbett D."/>
            <person name="Nagy L.G."/>
            <person name="Martin F.M."/>
        </authorList>
    </citation>
    <scope>NUCLEOTIDE SEQUENCE</scope>
    <source>
        <strain evidence="1">P2</strain>
    </source>
</reference>
<proteinExistence type="predicted"/>
<keyword evidence="2" id="KW-1185">Reference proteome</keyword>
<feature type="non-terminal residue" evidence="1">
    <location>
        <position position="1"/>
    </location>
</feature>
<gene>
    <name evidence="1" type="ORF">BDM02DRAFT_3063481</name>
</gene>
<comment type="caution">
    <text evidence="1">The sequence shown here is derived from an EMBL/GenBank/DDBJ whole genome shotgun (WGS) entry which is preliminary data.</text>
</comment>
<dbReference type="EMBL" id="MU118312">
    <property type="protein sequence ID" value="KAF9642955.1"/>
    <property type="molecule type" value="Genomic_DNA"/>
</dbReference>